<comment type="caution">
    <text evidence="4">The sequence shown here is derived from an EMBL/GenBank/DDBJ whole genome shotgun (WGS) entry which is preliminary data.</text>
</comment>
<dbReference type="Proteomes" id="UP001159364">
    <property type="component" value="Linkage Group LG11"/>
</dbReference>
<dbReference type="GO" id="GO:0006950">
    <property type="term" value="P:response to stress"/>
    <property type="evidence" value="ECO:0007669"/>
    <property type="project" value="UniProtKB-ARBA"/>
</dbReference>
<proteinExistence type="predicted"/>
<dbReference type="EMBL" id="JAIWQS010000011">
    <property type="protein sequence ID" value="KAJ8750789.1"/>
    <property type="molecule type" value="Genomic_DNA"/>
</dbReference>
<evidence type="ECO:0000313" key="4">
    <source>
        <dbReference type="EMBL" id="KAJ8750789.1"/>
    </source>
</evidence>
<keyword evidence="5" id="KW-1185">Reference proteome</keyword>
<comment type="subcellular location">
    <subcellularLocation>
        <location evidence="1">Nucleus</location>
    </subcellularLocation>
</comment>
<name>A0AAV8SF58_9ROSI</name>
<sequence length="235" mass="25105">MSTALDSDGGPMVPRGGAACVAMFQDEGVGLGEGECSTSSSATSSIGKNSDLSGGRLSDGEENEVQSAFTGTLDSMDSLEEALPIRRGISKFYNGKSRSFTCLSETTTYSSVKDIAKPENVYAKRRRNLLAYNNHLWEKEKNRSFPYRINPGGISKRSIVLSRSTLALAVAMSSSESISSTSEDSNSSSNSRSPPRLPPVHPRTKVSSSNLASSPSPRHKLSPWRSLSLADFAAV</sequence>
<evidence type="ECO:0000256" key="1">
    <source>
        <dbReference type="ARBA" id="ARBA00004123"/>
    </source>
</evidence>
<organism evidence="4 5">
    <name type="scientific">Erythroxylum novogranatense</name>
    <dbReference type="NCBI Taxonomy" id="1862640"/>
    <lineage>
        <taxon>Eukaryota</taxon>
        <taxon>Viridiplantae</taxon>
        <taxon>Streptophyta</taxon>
        <taxon>Embryophyta</taxon>
        <taxon>Tracheophyta</taxon>
        <taxon>Spermatophyta</taxon>
        <taxon>Magnoliopsida</taxon>
        <taxon>eudicotyledons</taxon>
        <taxon>Gunneridae</taxon>
        <taxon>Pentapetalae</taxon>
        <taxon>rosids</taxon>
        <taxon>fabids</taxon>
        <taxon>Malpighiales</taxon>
        <taxon>Erythroxylaceae</taxon>
        <taxon>Erythroxylum</taxon>
    </lineage>
</organism>
<feature type="region of interest" description="Disordered" evidence="3">
    <location>
        <begin position="177"/>
        <end position="222"/>
    </location>
</feature>
<evidence type="ECO:0000256" key="2">
    <source>
        <dbReference type="ARBA" id="ARBA00023242"/>
    </source>
</evidence>
<dbReference type="PANTHER" id="PTHR33172">
    <property type="entry name" value="OS08G0516900 PROTEIN"/>
    <property type="match status" value="1"/>
</dbReference>
<dbReference type="AlphaFoldDB" id="A0AAV8SF58"/>
<evidence type="ECO:0000313" key="5">
    <source>
        <dbReference type="Proteomes" id="UP001159364"/>
    </source>
</evidence>
<evidence type="ECO:0000256" key="3">
    <source>
        <dbReference type="SAM" id="MobiDB-lite"/>
    </source>
</evidence>
<dbReference type="GO" id="GO:0005634">
    <property type="term" value="C:nucleus"/>
    <property type="evidence" value="ECO:0007669"/>
    <property type="project" value="UniProtKB-SubCell"/>
</dbReference>
<accession>A0AAV8SF58</accession>
<dbReference type="PANTHER" id="PTHR33172:SF37">
    <property type="entry name" value="PROTEIN OXIDATIVE STRESS 3 LIKE 1"/>
    <property type="match status" value="1"/>
</dbReference>
<dbReference type="InterPro" id="IPR051992">
    <property type="entry name" value="OxStress_Response_Reg"/>
</dbReference>
<feature type="compositionally biased region" description="Low complexity" evidence="3">
    <location>
        <begin position="177"/>
        <end position="193"/>
    </location>
</feature>
<keyword evidence="2" id="KW-0539">Nucleus</keyword>
<gene>
    <name evidence="4" type="ORF">K2173_015970</name>
</gene>
<reference evidence="4 5" key="1">
    <citation type="submission" date="2021-09" db="EMBL/GenBank/DDBJ databases">
        <title>Genomic insights and catalytic innovation underlie evolution of tropane alkaloids biosynthesis.</title>
        <authorList>
            <person name="Wang Y.-J."/>
            <person name="Tian T."/>
            <person name="Huang J.-P."/>
            <person name="Huang S.-X."/>
        </authorList>
    </citation>
    <scope>NUCLEOTIDE SEQUENCE [LARGE SCALE GENOMIC DNA]</scope>
    <source>
        <strain evidence="4">KIB-2018</strain>
        <tissue evidence="4">Leaf</tissue>
    </source>
</reference>
<protein>
    <submittedName>
        <fullName evidence="4">Uncharacterized protein</fullName>
    </submittedName>
</protein>
<feature type="region of interest" description="Disordered" evidence="3">
    <location>
        <begin position="32"/>
        <end position="71"/>
    </location>
</feature>
<feature type="compositionally biased region" description="Low complexity" evidence="3">
    <location>
        <begin position="207"/>
        <end position="216"/>
    </location>
</feature>